<protein>
    <submittedName>
        <fullName evidence="2">Uncharacterized protein</fullName>
    </submittedName>
</protein>
<name>A0A3N0ZAT7_ANAGA</name>
<dbReference type="AlphaFoldDB" id="A0A3N0ZAT7"/>
<reference evidence="2 3" key="1">
    <citation type="submission" date="2018-10" db="EMBL/GenBank/DDBJ databases">
        <title>Genome assembly for a Yunnan-Guizhou Plateau 3E fish, Anabarilius grahami (Regan), and its evolutionary and genetic applications.</title>
        <authorList>
            <person name="Jiang W."/>
        </authorList>
    </citation>
    <scope>NUCLEOTIDE SEQUENCE [LARGE SCALE GENOMIC DNA]</scope>
    <source>
        <strain evidence="2">AG-KIZ</strain>
        <tissue evidence="2">Muscle</tissue>
    </source>
</reference>
<evidence type="ECO:0000256" key="1">
    <source>
        <dbReference type="SAM" id="MobiDB-lite"/>
    </source>
</evidence>
<gene>
    <name evidence="2" type="ORF">DPX16_7486</name>
</gene>
<sequence length="109" mass="12553">MGTVTHTVRRSHNHTPRDDTPNASSGNDLRGLCQLPTAAWRKPEDIRQRTYARSESYLMLCGIDFFATRVSGRKEIDWALQRNFTCLLTRDGPWTPYWLKSEVSEHTTA</sequence>
<organism evidence="2 3">
    <name type="scientific">Anabarilius grahami</name>
    <name type="common">Kanglang fish</name>
    <name type="synonym">Barilius grahami</name>
    <dbReference type="NCBI Taxonomy" id="495550"/>
    <lineage>
        <taxon>Eukaryota</taxon>
        <taxon>Metazoa</taxon>
        <taxon>Chordata</taxon>
        <taxon>Craniata</taxon>
        <taxon>Vertebrata</taxon>
        <taxon>Euteleostomi</taxon>
        <taxon>Actinopterygii</taxon>
        <taxon>Neopterygii</taxon>
        <taxon>Teleostei</taxon>
        <taxon>Ostariophysi</taxon>
        <taxon>Cypriniformes</taxon>
        <taxon>Xenocyprididae</taxon>
        <taxon>Xenocypridinae</taxon>
        <taxon>Xenocypridinae incertae sedis</taxon>
        <taxon>Anabarilius</taxon>
    </lineage>
</organism>
<comment type="caution">
    <text evidence="2">The sequence shown here is derived from an EMBL/GenBank/DDBJ whole genome shotgun (WGS) entry which is preliminary data.</text>
</comment>
<accession>A0A3N0ZAT7</accession>
<evidence type="ECO:0000313" key="3">
    <source>
        <dbReference type="Proteomes" id="UP000281406"/>
    </source>
</evidence>
<keyword evidence="3" id="KW-1185">Reference proteome</keyword>
<dbReference type="EMBL" id="RJVU01000170">
    <property type="protein sequence ID" value="ROL55546.1"/>
    <property type="molecule type" value="Genomic_DNA"/>
</dbReference>
<proteinExistence type="predicted"/>
<evidence type="ECO:0000313" key="2">
    <source>
        <dbReference type="EMBL" id="ROL55546.1"/>
    </source>
</evidence>
<dbReference type="Proteomes" id="UP000281406">
    <property type="component" value="Unassembled WGS sequence"/>
</dbReference>
<feature type="region of interest" description="Disordered" evidence="1">
    <location>
        <begin position="1"/>
        <end position="31"/>
    </location>
</feature>